<evidence type="ECO:0000313" key="4">
    <source>
        <dbReference type="Proteomes" id="UP000249757"/>
    </source>
</evidence>
<accession>A0A834RW67</accession>
<proteinExistence type="predicted"/>
<keyword evidence="4" id="KW-1185">Reference proteome</keyword>
<comment type="caution">
    <text evidence="1">The sequence shown here is derived from an EMBL/GenBank/DDBJ whole genome shotgun (WGS) entry which is preliminary data.</text>
</comment>
<organism evidence="1 3">
    <name type="scientific">Pyrenophora tritici-repentis</name>
    <dbReference type="NCBI Taxonomy" id="45151"/>
    <lineage>
        <taxon>Eukaryota</taxon>
        <taxon>Fungi</taxon>
        <taxon>Dikarya</taxon>
        <taxon>Ascomycota</taxon>
        <taxon>Pezizomycotina</taxon>
        <taxon>Dothideomycetes</taxon>
        <taxon>Pleosporomycetidae</taxon>
        <taxon>Pleosporales</taxon>
        <taxon>Pleosporineae</taxon>
        <taxon>Pleosporaceae</taxon>
        <taxon>Pyrenophora</taxon>
    </lineage>
</organism>
<reference evidence="2" key="3">
    <citation type="journal article" date="2022" name="bioRxiv">
        <title>A global pangenome for the wheat fungal pathogen Pyrenophora tritici-repentis and prediction of effector protein structural homology.</title>
        <authorList>
            <person name="Moolhuijzen P."/>
            <person name="See P.T."/>
            <person name="Shi G."/>
            <person name="Powell H.R."/>
            <person name="Cockram J."/>
            <person name="Jorgensen L.N."/>
            <person name="Benslimane H."/>
            <person name="Strelkov S.E."/>
            <person name="Turner J."/>
            <person name="Liu Z."/>
            <person name="Moffat C.S."/>
        </authorList>
    </citation>
    <scope>NUCLEOTIDE SEQUENCE</scope>
    <source>
        <strain evidence="2">86-124</strain>
    </source>
</reference>
<evidence type="ECO:0000313" key="3">
    <source>
        <dbReference type="Proteomes" id="UP000245464"/>
    </source>
</evidence>
<sequence>MLTSPSQWRRQHWAACMIFRKSTNQAFCVRSQGARDWQGYRYLGRITIPHQRELGY</sequence>
<name>A0A834RW67_9PLEO</name>
<dbReference type="AlphaFoldDB" id="A0A834RW67"/>
<gene>
    <name evidence="2" type="ORF">Ptr86124_006868</name>
    <name evidence="1" type="ORF">PtrM4_108690</name>
</gene>
<evidence type="ECO:0000313" key="2">
    <source>
        <dbReference type="EMBL" id="KAI1514238.1"/>
    </source>
</evidence>
<reference evidence="1 3" key="1">
    <citation type="journal article" date="2018" name="BMC Genomics">
        <title>Comparative genomics of the wheat fungal pathogen Pyrenophora tritici-repentis reveals chromosomal variations and genome plasticity.</title>
        <authorList>
            <person name="Moolhuijzen P."/>
            <person name="See P.T."/>
            <person name="Hane J.K."/>
            <person name="Shi G."/>
            <person name="Liu Z."/>
            <person name="Oliver R.P."/>
            <person name="Moffat C.S."/>
        </authorList>
    </citation>
    <scope>NUCLEOTIDE SEQUENCE [LARGE SCALE GENOMIC DNA]</scope>
    <source>
        <strain evidence="1">M4</strain>
    </source>
</reference>
<evidence type="ECO:0000313" key="1">
    <source>
        <dbReference type="EMBL" id="KAF7570867.1"/>
    </source>
</evidence>
<dbReference type="EMBL" id="NRDI02000008">
    <property type="protein sequence ID" value="KAI1514238.1"/>
    <property type="molecule type" value="Genomic_DNA"/>
</dbReference>
<dbReference type="Proteomes" id="UP000245464">
    <property type="component" value="Chromosome 5"/>
</dbReference>
<protein>
    <submittedName>
        <fullName evidence="1">Uncharacterized protein</fullName>
    </submittedName>
</protein>
<reference evidence="4" key="4">
    <citation type="journal article" date="2022" name="Microb. Genom.">
        <title>A global pangenome for the wheat fungal pathogen Pyrenophora tritici-repentis and prediction of effector protein structural homology.</title>
        <authorList>
            <person name="Moolhuijzen P.M."/>
            <person name="See P.T."/>
            <person name="Shi G."/>
            <person name="Powell H.R."/>
            <person name="Cockram J."/>
            <person name="Jorgensen L.N."/>
            <person name="Benslimane H."/>
            <person name="Strelkov S.E."/>
            <person name="Turner J."/>
            <person name="Liu Z."/>
            <person name="Moffat C.S."/>
        </authorList>
    </citation>
    <scope>NUCLEOTIDE SEQUENCE [LARGE SCALE GENOMIC DNA]</scope>
</reference>
<dbReference type="EMBL" id="NQIK02000005">
    <property type="protein sequence ID" value="KAF7570867.1"/>
    <property type="molecule type" value="Genomic_DNA"/>
</dbReference>
<reference evidence="2" key="2">
    <citation type="submission" date="2021-05" db="EMBL/GenBank/DDBJ databases">
        <authorList>
            <person name="Moolhuijzen P.M."/>
            <person name="Moffat C.S."/>
        </authorList>
    </citation>
    <scope>NUCLEOTIDE SEQUENCE</scope>
    <source>
        <strain evidence="2">86-124</strain>
    </source>
</reference>
<dbReference type="Proteomes" id="UP000249757">
    <property type="component" value="Unassembled WGS sequence"/>
</dbReference>